<dbReference type="EMBL" id="FWXV01000001">
    <property type="protein sequence ID" value="SMC51042.1"/>
    <property type="molecule type" value="Genomic_DNA"/>
</dbReference>
<dbReference type="InterPro" id="IPR008279">
    <property type="entry name" value="PEP-util_enz_mobile_dom"/>
</dbReference>
<reference evidence="2 3" key="1">
    <citation type="submission" date="2017-04" db="EMBL/GenBank/DDBJ databases">
        <authorList>
            <person name="Afonso C.L."/>
            <person name="Miller P.J."/>
            <person name="Scott M.A."/>
            <person name="Spackman E."/>
            <person name="Goraichik I."/>
            <person name="Dimitrov K.M."/>
            <person name="Suarez D.L."/>
            <person name="Swayne D.E."/>
        </authorList>
    </citation>
    <scope>NUCLEOTIDE SEQUENCE [LARGE SCALE GENOMIC DNA]</scope>
    <source>
        <strain evidence="2 3">DSM 43828</strain>
    </source>
</reference>
<dbReference type="PANTHER" id="PTHR43615">
    <property type="entry name" value="PHOSPHOENOLPYRUVATE SYNTHASE-RELATED"/>
    <property type="match status" value="1"/>
</dbReference>
<dbReference type="RefSeq" id="WP_084424241.1">
    <property type="nucleotide sequence ID" value="NZ_FWXV01000001.1"/>
</dbReference>
<dbReference type="SUPFAM" id="SSF52009">
    <property type="entry name" value="Phosphohistidine domain"/>
    <property type="match status" value="1"/>
</dbReference>
<protein>
    <submittedName>
        <fullName evidence="2">PEP-utilising enzyme, mobile domain</fullName>
    </submittedName>
</protein>
<gene>
    <name evidence="2" type="ORF">SAMN05661093_00296</name>
</gene>
<organism evidence="2 3">
    <name type="scientific">Kibdelosporangium aridum</name>
    <dbReference type="NCBI Taxonomy" id="2030"/>
    <lineage>
        <taxon>Bacteria</taxon>
        <taxon>Bacillati</taxon>
        <taxon>Actinomycetota</taxon>
        <taxon>Actinomycetes</taxon>
        <taxon>Pseudonocardiales</taxon>
        <taxon>Pseudonocardiaceae</taxon>
        <taxon>Kibdelosporangium</taxon>
    </lineage>
</organism>
<dbReference type="InterPro" id="IPR036637">
    <property type="entry name" value="Phosphohistidine_dom_sf"/>
</dbReference>
<name>A0A1W1ZS51_KIBAR</name>
<evidence type="ECO:0000313" key="2">
    <source>
        <dbReference type="EMBL" id="SMC51042.1"/>
    </source>
</evidence>
<dbReference type="Gene3D" id="3.50.30.10">
    <property type="entry name" value="Phosphohistidine domain"/>
    <property type="match status" value="1"/>
</dbReference>
<evidence type="ECO:0000313" key="3">
    <source>
        <dbReference type="Proteomes" id="UP000192674"/>
    </source>
</evidence>
<proteinExistence type="predicted"/>
<dbReference type="PANTHER" id="PTHR43615:SF1">
    <property type="entry name" value="PPDK_N DOMAIN-CONTAINING PROTEIN"/>
    <property type="match status" value="1"/>
</dbReference>
<dbReference type="Pfam" id="PF00391">
    <property type="entry name" value="PEP-utilizers"/>
    <property type="match status" value="1"/>
</dbReference>
<dbReference type="Proteomes" id="UP000192674">
    <property type="component" value="Unassembled WGS sequence"/>
</dbReference>
<dbReference type="OrthoDB" id="9765468at2"/>
<dbReference type="GO" id="GO:0016772">
    <property type="term" value="F:transferase activity, transferring phosphorus-containing groups"/>
    <property type="evidence" value="ECO:0007669"/>
    <property type="project" value="InterPro"/>
</dbReference>
<accession>A0A1W1ZS51</accession>
<keyword evidence="3" id="KW-1185">Reference proteome</keyword>
<sequence>MPSIEPPPGFWVRESGHAPLPVTPLTRPFWQHRKWLRVVAGEMGFLFDTLDVQEIGGWLYLRVVPLVDKVGTPPPASLVPDLYTTIPKLRQRVHAGITAVRTDVAGELVCRWRDRWRAELSQRIAALQNVDLEALTDDELAKHYESALALSDDGSQIHFRLWGAVVVALGMFDATCRELLGWDVGRSIELLAGTSTSSTEPALALESVRTEADFAEYVQRFGHRALTYDLADPTLAERPEVLHDLVRDRRAHDPAKARARAGQLLNQVPRSQRFDEDYARALAAYPVREENEVLTISTPLALLRIAALVAGRRLAERGQLDETDDVFFLEVSELLAALRDGDDQRAEARRRRGERAWALANPGPATYGAPAPPLPMDTLPKAARQVNEAFWWALDQIAAPAGNTRTHVTGSVTITGVPASAGKYGGPVRVIRDGNDFDKLRAGDVVVCPVLPPVWSVLLGSAGALVTDQGGPLSHSAIIAREFGIPAVVATGDATSQVRDGQIVTVDGSGGTVHLSTK</sequence>
<feature type="domain" description="PEP-utilising enzyme mobile" evidence="1">
    <location>
        <begin position="441"/>
        <end position="511"/>
    </location>
</feature>
<dbReference type="InterPro" id="IPR051549">
    <property type="entry name" value="PEP_Utilizing_Enz"/>
</dbReference>
<evidence type="ECO:0000259" key="1">
    <source>
        <dbReference type="Pfam" id="PF00391"/>
    </source>
</evidence>
<dbReference type="AlphaFoldDB" id="A0A1W1ZS51"/>